<comment type="caution">
    <text evidence="7">The sequence shown here is derived from an EMBL/GenBank/DDBJ whole genome shotgun (WGS) entry which is preliminary data.</text>
</comment>
<feature type="transmembrane region" description="Helical" evidence="6">
    <location>
        <begin position="69"/>
        <end position="87"/>
    </location>
</feature>
<dbReference type="Proteomes" id="UP001168694">
    <property type="component" value="Unassembled WGS sequence"/>
</dbReference>
<evidence type="ECO:0000313" key="7">
    <source>
        <dbReference type="EMBL" id="MDN4073687.1"/>
    </source>
</evidence>
<feature type="transmembrane region" description="Helical" evidence="6">
    <location>
        <begin position="6"/>
        <end position="30"/>
    </location>
</feature>
<dbReference type="NCBIfam" id="TIGR03717">
    <property type="entry name" value="R_switched_YjbE"/>
    <property type="match status" value="1"/>
</dbReference>
<evidence type="ECO:0000256" key="4">
    <source>
        <dbReference type="ARBA" id="ARBA00022989"/>
    </source>
</evidence>
<comment type="subcellular location">
    <subcellularLocation>
        <location evidence="1">Membrane</location>
        <topology evidence="1">Multi-pass membrane protein</topology>
    </subcellularLocation>
</comment>
<organism evidence="7 8">
    <name type="scientific">Fictibacillus terranigra</name>
    <dbReference type="NCBI Taxonomy" id="3058424"/>
    <lineage>
        <taxon>Bacteria</taxon>
        <taxon>Bacillati</taxon>
        <taxon>Bacillota</taxon>
        <taxon>Bacilli</taxon>
        <taxon>Bacillales</taxon>
        <taxon>Fictibacillaceae</taxon>
        <taxon>Fictibacillus</taxon>
    </lineage>
</organism>
<evidence type="ECO:0000256" key="3">
    <source>
        <dbReference type="ARBA" id="ARBA00022692"/>
    </source>
</evidence>
<name>A0ABT8E704_9BACL</name>
<accession>A0ABT8E704</accession>
<dbReference type="InterPro" id="IPR005496">
    <property type="entry name" value="Integral_membrane_TerC"/>
</dbReference>
<keyword evidence="5 6" id="KW-0472">Membrane</keyword>
<comment type="similarity">
    <text evidence="2">Belongs to the TerC family.</text>
</comment>
<dbReference type="RefSeq" id="WP_290399792.1">
    <property type="nucleotide sequence ID" value="NZ_JAUHLN010000002.1"/>
</dbReference>
<reference evidence="7" key="1">
    <citation type="submission" date="2023-06" db="EMBL/GenBank/DDBJ databases">
        <title>Draft Genome Sequences of Representative Paenibacillus Polymyxa, Bacillus cereus, Fictibacillus sp., and Brevibacillus agri Strains Isolated from Amazonian Dark Earth.</title>
        <authorList>
            <person name="Pellegrinetti T.A."/>
            <person name="Cunha I.C.M."/>
            <person name="Chaves M.G."/>
            <person name="Freitas A.S."/>
            <person name="Silva A.V.R."/>
            <person name="Tsai S.M."/>
            <person name="Mendes L.W."/>
        </authorList>
    </citation>
    <scope>NUCLEOTIDE SEQUENCE</scope>
    <source>
        <strain evidence="7">CENA-BCM004</strain>
    </source>
</reference>
<evidence type="ECO:0000313" key="8">
    <source>
        <dbReference type="Proteomes" id="UP001168694"/>
    </source>
</evidence>
<dbReference type="Pfam" id="PF03741">
    <property type="entry name" value="TerC"/>
    <property type="match status" value="1"/>
</dbReference>
<dbReference type="PANTHER" id="PTHR30238">
    <property type="entry name" value="MEMBRANE BOUND PREDICTED REDOX MODULATOR"/>
    <property type="match status" value="1"/>
</dbReference>
<keyword evidence="4 6" id="KW-1133">Transmembrane helix</keyword>
<feature type="transmembrane region" description="Helical" evidence="6">
    <location>
        <begin position="129"/>
        <end position="147"/>
    </location>
</feature>
<dbReference type="InterPro" id="IPR022301">
    <property type="entry name" value="Integral_membrane_YjbE"/>
</dbReference>
<gene>
    <name evidence="7" type="ORF">QYF49_11810</name>
</gene>
<evidence type="ECO:0000256" key="5">
    <source>
        <dbReference type="ARBA" id="ARBA00023136"/>
    </source>
</evidence>
<evidence type="ECO:0000256" key="2">
    <source>
        <dbReference type="ARBA" id="ARBA00007511"/>
    </source>
</evidence>
<feature type="transmembrane region" description="Helical" evidence="6">
    <location>
        <begin position="198"/>
        <end position="216"/>
    </location>
</feature>
<feature type="transmembrane region" description="Helical" evidence="6">
    <location>
        <begin position="159"/>
        <end position="178"/>
    </location>
</feature>
<dbReference type="EMBL" id="JAUHLN010000002">
    <property type="protein sequence ID" value="MDN4073687.1"/>
    <property type="molecule type" value="Genomic_DNA"/>
</dbReference>
<evidence type="ECO:0000256" key="6">
    <source>
        <dbReference type="SAM" id="Phobius"/>
    </source>
</evidence>
<proteinExistence type="inferred from homology"/>
<evidence type="ECO:0000256" key="1">
    <source>
        <dbReference type="ARBA" id="ARBA00004141"/>
    </source>
</evidence>
<keyword evidence="3 6" id="KW-0812">Transmembrane</keyword>
<feature type="transmembrane region" description="Helical" evidence="6">
    <location>
        <begin position="42"/>
        <end position="63"/>
    </location>
</feature>
<dbReference type="PANTHER" id="PTHR30238:SF4">
    <property type="entry name" value="SLL1022 PROTEIN"/>
    <property type="match status" value="1"/>
</dbReference>
<protein>
    <submittedName>
        <fullName evidence="7">TerC family protein</fullName>
    </submittedName>
</protein>
<keyword evidence="8" id="KW-1185">Reference proteome</keyword>
<sequence length="223" mass="24170">MDTDFVLALMQIIAIDVLLGGDNAIVIALASRNLPEHQRNKAIFIGTGLAIFIRIILTILVVYLLKIPFLYVAGGALLTYIAFQLIVHEENDNNIKPGMTLFSAIRTIVVADIAMGLDNVLAVAGASKGSVHLVIMGLIISVPIIIWGSKAILLLMEHFPLLIYFGAGILAYTAGEMLTSEKELQPFFHKNPNLEAGLTTLVVTGVILAGLLSNYIHSRKPKR</sequence>